<dbReference type="InterPro" id="IPR000182">
    <property type="entry name" value="GNAT_dom"/>
</dbReference>
<dbReference type="Gene3D" id="3.40.630.30">
    <property type="match status" value="2"/>
</dbReference>
<evidence type="ECO:0000313" key="5">
    <source>
        <dbReference type="Proteomes" id="UP001204798"/>
    </source>
</evidence>
<dbReference type="InterPro" id="IPR050832">
    <property type="entry name" value="Bact_Acetyltransf"/>
</dbReference>
<dbReference type="Proteomes" id="UP001204798">
    <property type="component" value="Unassembled WGS sequence"/>
</dbReference>
<evidence type="ECO:0000256" key="2">
    <source>
        <dbReference type="ARBA" id="ARBA00023315"/>
    </source>
</evidence>
<evidence type="ECO:0000259" key="3">
    <source>
        <dbReference type="PROSITE" id="PS51186"/>
    </source>
</evidence>
<dbReference type="RefSeq" id="WP_259095385.1">
    <property type="nucleotide sequence ID" value="NZ_CP130454.1"/>
</dbReference>
<feature type="domain" description="N-acetyltransferase" evidence="3">
    <location>
        <begin position="2"/>
        <end position="167"/>
    </location>
</feature>
<comment type="caution">
    <text evidence="4">The sequence shown here is derived from an EMBL/GenBank/DDBJ whole genome shotgun (WGS) entry which is preliminary data.</text>
</comment>
<gene>
    <name evidence="4" type="ORF">M2350_001589</name>
</gene>
<proteinExistence type="predicted"/>
<evidence type="ECO:0000313" key="4">
    <source>
        <dbReference type="EMBL" id="MCS3919189.1"/>
    </source>
</evidence>
<sequence length="312" mass="36164">MFEVRGYRSSDEEQILSLWNAALPYDPIDRRTFHRKVLLDPNFDPDWLLVAEADGQLVGFCLCLIRRVPMEKVGMEPNKGWITAFGVHPEWRRKGIGTMLLERAIQLFRDADRTEVLISPYTPNYFVPGVDERNYAEGLAFLLKRGFEVVTHAISMDANIVLFDPTPYERREQQLREQGIEIRNLRPSEVPDLMAFLKAHMPGDWVRHARELLTDIAKGLGDYDQFIVAWHNGEIVGYCQFEGEHFGPYGVRSDMQGRGIGTVLMAKCLQTMRKKGLHNAWVLWTSEETAQKVYNRFGFKETRRFAILRRVL</sequence>
<keyword evidence="1" id="KW-0808">Transferase</keyword>
<dbReference type="CDD" id="cd04301">
    <property type="entry name" value="NAT_SF"/>
    <property type="match status" value="2"/>
</dbReference>
<dbReference type="PANTHER" id="PTHR43877">
    <property type="entry name" value="AMINOALKYLPHOSPHONATE N-ACETYLTRANSFERASE-RELATED-RELATED"/>
    <property type="match status" value="1"/>
</dbReference>
<keyword evidence="2" id="KW-0012">Acyltransferase</keyword>
<dbReference type="PROSITE" id="PS51186">
    <property type="entry name" value="GNAT"/>
    <property type="match status" value="2"/>
</dbReference>
<accession>A0ABT2EMK6</accession>
<dbReference type="InterPro" id="IPR016181">
    <property type="entry name" value="Acyl_CoA_acyltransferase"/>
</dbReference>
<evidence type="ECO:0000256" key="1">
    <source>
        <dbReference type="ARBA" id="ARBA00022679"/>
    </source>
</evidence>
<reference evidence="4 5" key="1">
    <citation type="submission" date="2022-08" db="EMBL/GenBank/DDBJ databases">
        <title>Bacterial and archaeal communities from various locations to study Microbial Dark Matter (Phase II).</title>
        <authorList>
            <person name="Stepanauskas R."/>
        </authorList>
    </citation>
    <scope>NUCLEOTIDE SEQUENCE [LARGE SCALE GENOMIC DNA]</scope>
    <source>
        <strain evidence="4 5">PD1</strain>
    </source>
</reference>
<dbReference type="Pfam" id="PF00583">
    <property type="entry name" value="Acetyltransf_1"/>
    <property type="match status" value="2"/>
</dbReference>
<keyword evidence="5" id="KW-1185">Reference proteome</keyword>
<name>A0ABT2EMK6_9BACT</name>
<protein>
    <submittedName>
        <fullName evidence="4">GNAT superfamily N-acetyltransferase</fullName>
    </submittedName>
</protein>
<dbReference type="SUPFAM" id="SSF55729">
    <property type="entry name" value="Acyl-CoA N-acyltransferases (Nat)"/>
    <property type="match status" value="2"/>
</dbReference>
<organism evidence="4 5">
    <name type="scientific">Candidatus Fervidibacter sacchari</name>
    <dbReference type="NCBI Taxonomy" id="1448929"/>
    <lineage>
        <taxon>Bacteria</taxon>
        <taxon>Candidatus Fervidibacterota</taxon>
        <taxon>Candidatus Fervidibacter</taxon>
    </lineage>
</organism>
<feature type="domain" description="N-acetyltransferase" evidence="3">
    <location>
        <begin position="180"/>
        <end position="312"/>
    </location>
</feature>
<dbReference type="EMBL" id="JANUCP010000002">
    <property type="protein sequence ID" value="MCS3919189.1"/>
    <property type="molecule type" value="Genomic_DNA"/>
</dbReference>